<keyword evidence="1" id="KW-1133">Transmembrane helix</keyword>
<accession>A0ABD6VVT6</accession>
<gene>
    <name evidence="2" type="ORF">BV926_00925</name>
</gene>
<evidence type="ECO:0000313" key="2">
    <source>
        <dbReference type="EMBL" id="POE29285.1"/>
    </source>
</evidence>
<name>A0ABD6VVT6_9GAMM</name>
<feature type="transmembrane region" description="Helical" evidence="1">
    <location>
        <begin position="91"/>
        <end position="120"/>
    </location>
</feature>
<dbReference type="Proteomes" id="UP000237274">
    <property type="component" value="Unassembled WGS sequence"/>
</dbReference>
<comment type="caution">
    <text evidence="2">The sequence shown here is derived from an EMBL/GenBank/DDBJ whole genome shotgun (WGS) entry which is preliminary data.</text>
</comment>
<dbReference type="RefSeq" id="WP_103160266.1">
    <property type="nucleotide sequence ID" value="NZ_MTAI01000003.1"/>
</dbReference>
<feature type="transmembrane region" description="Helical" evidence="1">
    <location>
        <begin position="126"/>
        <end position="146"/>
    </location>
</feature>
<evidence type="ECO:0000256" key="1">
    <source>
        <dbReference type="SAM" id="Phobius"/>
    </source>
</evidence>
<keyword evidence="1" id="KW-0812">Transmembrane</keyword>
<reference evidence="2 3" key="1">
    <citation type="submission" date="2017-01" db="EMBL/GenBank/DDBJ databases">
        <title>Comparative Genomics of 38 Pectobacterium strains comprising three species revealed the characteristics of Pectobacterium carotovorum.</title>
        <authorList>
            <person name="Xie H."/>
            <person name="Ma Y."/>
            <person name="Li X."/>
        </authorList>
    </citation>
    <scope>NUCLEOTIDE SEQUENCE [LARGE SCALE GENOMIC DNA]</scope>
    <source>
        <strain evidence="2 3">Q142</strain>
    </source>
</reference>
<feature type="transmembrane region" description="Helical" evidence="1">
    <location>
        <begin position="12"/>
        <end position="31"/>
    </location>
</feature>
<protein>
    <submittedName>
        <fullName evidence="2">Uncharacterized protein</fullName>
    </submittedName>
</protein>
<keyword evidence="1" id="KW-0472">Membrane</keyword>
<proteinExistence type="predicted"/>
<organism evidence="2 3">
    <name type="scientific">Pectobacterium odoriferum</name>
    <dbReference type="NCBI Taxonomy" id="78398"/>
    <lineage>
        <taxon>Bacteria</taxon>
        <taxon>Pseudomonadati</taxon>
        <taxon>Pseudomonadota</taxon>
        <taxon>Gammaproteobacteria</taxon>
        <taxon>Enterobacterales</taxon>
        <taxon>Pectobacteriaceae</taxon>
        <taxon>Pectobacterium</taxon>
    </lineage>
</organism>
<evidence type="ECO:0000313" key="3">
    <source>
        <dbReference type="Proteomes" id="UP000237274"/>
    </source>
</evidence>
<dbReference type="EMBL" id="MTAO01000001">
    <property type="protein sequence ID" value="POE29285.1"/>
    <property type="molecule type" value="Genomic_DNA"/>
</dbReference>
<dbReference type="AlphaFoldDB" id="A0ABD6VVT6"/>
<feature type="transmembrane region" description="Helical" evidence="1">
    <location>
        <begin position="43"/>
        <end position="70"/>
    </location>
</feature>
<sequence>MLTNQAIKITNLITWGVSIFISIFLSSLAIWCDNQYIEIKQENIIGIATLLGTFSFTMTGFIAAIGAYIISVSDKKSFLKWKQKGYIYIFYHIYGQSIVFLLISFLTCMAAIITPFYLGLTILKCGVYLLILNIMHIILMTIITLGQMQKK</sequence>